<organism evidence="5 6">
    <name type="scientific">Ceraceosorus guamensis</name>
    <dbReference type="NCBI Taxonomy" id="1522189"/>
    <lineage>
        <taxon>Eukaryota</taxon>
        <taxon>Fungi</taxon>
        <taxon>Dikarya</taxon>
        <taxon>Basidiomycota</taxon>
        <taxon>Ustilaginomycotina</taxon>
        <taxon>Exobasidiomycetes</taxon>
        <taxon>Ceraceosorales</taxon>
        <taxon>Ceraceosoraceae</taxon>
        <taxon>Ceraceosorus</taxon>
    </lineage>
</organism>
<feature type="domain" description="Tyrosine specific protein phosphatases" evidence="4">
    <location>
        <begin position="362"/>
        <end position="408"/>
    </location>
</feature>
<evidence type="ECO:0000313" key="5">
    <source>
        <dbReference type="EMBL" id="PWN38963.1"/>
    </source>
</evidence>
<dbReference type="GeneID" id="37039356"/>
<evidence type="ECO:0000313" key="6">
    <source>
        <dbReference type="Proteomes" id="UP000245783"/>
    </source>
</evidence>
<dbReference type="STRING" id="1522189.A0A316VRD5"/>
<dbReference type="SMART" id="SM00194">
    <property type="entry name" value="PTPc"/>
    <property type="match status" value="1"/>
</dbReference>
<feature type="region of interest" description="Disordered" evidence="2">
    <location>
        <begin position="310"/>
        <end position="334"/>
    </location>
</feature>
<feature type="region of interest" description="Disordered" evidence="2">
    <location>
        <begin position="265"/>
        <end position="295"/>
    </location>
</feature>
<dbReference type="PRINTS" id="PR00700">
    <property type="entry name" value="PRTYPHPHTASE"/>
</dbReference>
<dbReference type="InterPro" id="IPR050348">
    <property type="entry name" value="Protein-Tyr_Phosphatase"/>
</dbReference>
<feature type="region of interest" description="Disordered" evidence="2">
    <location>
        <begin position="476"/>
        <end position="507"/>
    </location>
</feature>
<dbReference type="Proteomes" id="UP000245783">
    <property type="component" value="Unassembled WGS sequence"/>
</dbReference>
<dbReference type="OrthoDB" id="10253954at2759"/>
<protein>
    <submittedName>
        <fullName evidence="5">Phosphatases II</fullName>
    </submittedName>
</protein>
<dbReference type="SMART" id="SM00404">
    <property type="entry name" value="PTPc_motif"/>
    <property type="match status" value="1"/>
</dbReference>
<dbReference type="InterPro" id="IPR000387">
    <property type="entry name" value="Tyr_Pase_dom"/>
</dbReference>
<dbReference type="GO" id="GO:0004725">
    <property type="term" value="F:protein tyrosine phosphatase activity"/>
    <property type="evidence" value="ECO:0007669"/>
    <property type="project" value="InterPro"/>
</dbReference>
<dbReference type="PROSITE" id="PS00383">
    <property type="entry name" value="TYR_PHOSPHATASE_1"/>
    <property type="match status" value="1"/>
</dbReference>
<evidence type="ECO:0000259" key="4">
    <source>
        <dbReference type="PROSITE" id="PS50056"/>
    </source>
</evidence>
<dbReference type="InterPro" id="IPR003595">
    <property type="entry name" value="Tyr_Pase_cat"/>
</dbReference>
<dbReference type="EMBL" id="KZ819510">
    <property type="protein sequence ID" value="PWN38963.1"/>
    <property type="molecule type" value="Genomic_DNA"/>
</dbReference>
<evidence type="ECO:0000256" key="2">
    <source>
        <dbReference type="SAM" id="MobiDB-lite"/>
    </source>
</evidence>
<feature type="domain" description="Tyrosine-protein phosphatase" evidence="3">
    <location>
        <begin position="85"/>
        <end position="547"/>
    </location>
</feature>
<feature type="compositionally biased region" description="Low complexity" evidence="2">
    <location>
        <begin position="314"/>
        <end position="331"/>
    </location>
</feature>
<dbReference type="PANTHER" id="PTHR19134:SF449">
    <property type="entry name" value="TYROSINE-PROTEIN PHOSPHATASE 1"/>
    <property type="match status" value="1"/>
</dbReference>
<feature type="region of interest" description="Disordered" evidence="2">
    <location>
        <begin position="201"/>
        <end position="234"/>
    </location>
</feature>
<evidence type="ECO:0000256" key="1">
    <source>
        <dbReference type="ARBA" id="ARBA00009649"/>
    </source>
</evidence>
<dbReference type="PANTHER" id="PTHR19134">
    <property type="entry name" value="RECEPTOR-TYPE TYROSINE-PROTEIN PHOSPHATASE"/>
    <property type="match status" value="1"/>
</dbReference>
<keyword evidence="6" id="KW-1185">Reference proteome</keyword>
<evidence type="ECO:0000259" key="3">
    <source>
        <dbReference type="PROSITE" id="PS50055"/>
    </source>
</evidence>
<dbReference type="InterPro" id="IPR016130">
    <property type="entry name" value="Tyr_Pase_AS"/>
</dbReference>
<dbReference type="InterPro" id="IPR029021">
    <property type="entry name" value="Prot-tyrosine_phosphatase-like"/>
</dbReference>
<dbReference type="InParanoid" id="A0A316VRD5"/>
<dbReference type="InterPro" id="IPR000242">
    <property type="entry name" value="PTP_cat"/>
</dbReference>
<dbReference type="CDD" id="cd00047">
    <property type="entry name" value="PTPc"/>
    <property type="match status" value="1"/>
</dbReference>
<feature type="compositionally biased region" description="Low complexity" evidence="2">
    <location>
        <begin position="202"/>
        <end position="220"/>
    </location>
</feature>
<feature type="compositionally biased region" description="Gly residues" evidence="2">
    <location>
        <begin position="54"/>
        <end position="65"/>
    </location>
</feature>
<proteinExistence type="inferred from homology"/>
<sequence>MSTHTSALSSGPASTLAFARLPPSSSPPHQHLCSILRTFDQRDSHKWHAASKGWGDGAGSGGSGGTSSSSSSKQPTLRQARIHCDDNRWADVLPYDHSLLALPRSAAYLNASRISPLPLLSNSDSDCPTSKDQQQEHEHAGRTHARAYIASQAPLPHTLDAFYSALVYNNISLIINLTPLIENGKRKADAYWPSVNKSCNVPHHPASSSSSSSSHTAPAALHHDDRHRHRHRHRDWDWSRSWEWHVTTESEERISSAHLQKLLASGRANGEASSSGASSSNNSSSSNNNNNNNNSLQDVDLVKRVLSLCPRPAPVSSSGDGDGDGAFPADGSGRDAVRAHSVTQLHLKSWPDHGVNSSETFEALLRCIEAVRAETRVINGTPRDGEGATWVHCSAGVGRSGTVIGALLARDLAARAGGSLNLGASNLSTDADLVDALKGCLGDDGDALASPPLANQEANTGSGTGTRRIASALSKALKRTPPSTAQAESQQSTRSASASASEEAGRRLQRDALRDVCEIVHHLRESRARMIQTPAQLAMLFEQVWQLKCEALVGSVER</sequence>
<dbReference type="PROSITE" id="PS50056">
    <property type="entry name" value="TYR_PHOSPHATASE_2"/>
    <property type="match status" value="1"/>
</dbReference>
<dbReference type="Pfam" id="PF00102">
    <property type="entry name" value="Y_phosphatase"/>
    <property type="match status" value="2"/>
</dbReference>
<comment type="similarity">
    <text evidence="1">Belongs to the protein-tyrosine phosphatase family. Non-receptor class subfamily.</text>
</comment>
<name>A0A316VRD5_9BASI</name>
<feature type="region of interest" description="Disordered" evidence="2">
    <location>
        <begin position="122"/>
        <end position="143"/>
    </location>
</feature>
<reference evidence="5 6" key="1">
    <citation type="journal article" date="2018" name="Mol. Biol. Evol.">
        <title>Broad Genomic Sampling Reveals a Smut Pathogenic Ancestry of the Fungal Clade Ustilaginomycotina.</title>
        <authorList>
            <person name="Kijpornyongpan T."/>
            <person name="Mondo S.J."/>
            <person name="Barry K."/>
            <person name="Sandor L."/>
            <person name="Lee J."/>
            <person name="Lipzen A."/>
            <person name="Pangilinan J."/>
            <person name="LaButti K."/>
            <person name="Hainaut M."/>
            <person name="Henrissat B."/>
            <person name="Grigoriev I.V."/>
            <person name="Spatafora J.W."/>
            <person name="Aime M.C."/>
        </authorList>
    </citation>
    <scope>NUCLEOTIDE SEQUENCE [LARGE SCALE GENOMIC DNA]</scope>
    <source>
        <strain evidence="5 6">MCA 4658</strain>
    </source>
</reference>
<gene>
    <name evidence="5" type="ORF">IE81DRAFT_62502</name>
</gene>
<dbReference type="Gene3D" id="3.90.190.10">
    <property type="entry name" value="Protein tyrosine phosphatase superfamily"/>
    <property type="match status" value="2"/>
</dbReference>
<accession>A0A316VRD5</accession>
<dbReference type="AlphaFoldDB" id="A0A316VRD5"/>
<feature type="compositionally biased region" description="Low complexity" evidence="2">
    <location>
        <begin position="483"/>
        <end position="502"/>
    </location>
</feature>
<dbReference type="SUPFAM" id="SSF52799">
    <property type="entry name" value="(Phosphotyrosine protein) phosphatases II"/>
    <property type="match status" value="1"/>
</dbReference>
<feature type="region of interest" description="Disordered" evidence="2">
    <location>
        <begin position="47"/>
        <end position="79"/>
    </location>
</feature>
<dbReference type="RefSeq" id="XP_025366123.1">
    <property type="nucleotide sequence ID" value="XM_025517486.1"/>
</dbReference>
<dbReference type="PROSITE" id="PS50055">
    <property type="entry name" value="TYR_PHOSPHATASE_PTP"/>
    <property type="match status" value="1"/>
</dbReference>